<evidence type="ECO:0000313" key="1">
    <source>
        <dbReference type="EMBL" id="MPC99150.1"/>
    </source>
</evidence>
<dbReference type="EMBL" id="VSRR010117141">
    <property type="protein sequence ID" value="MPC99150.1"/>
    <property type="molecule type" value="Genomic_DNA"/>
</dbReference>
<organism evidence="1 2">
    <name type="scientific">Portunus trituberculatus</name>
    <name type="common">Swimming crab</name>
    <name type="synonym">Neptunus trituberculatus</name>
    <dbReference type="NCBI Taxonomy" id="210409"/>
    <lineage>
        <taxon>Eukaryota</taxon>
        <taxon>Metazoa</taxon>
        <taxon>Ecdysozoa</taxon>
        <taxon>Arthropoda</taxon>
        <taxon>Crustacea</taxon>
        <taxon>Multicrustacea</taxon>
        <taxon>Malacostraca</taxon>
        <taxon>Eumalacostraca</taxon>
        <taxon>Eucarida</taxon>
        <taxon>Decapoda</taxon>
        <taxon>Pleocyemata</taxon>
        <taxon>Brachyura</taxon>
        <taxon>Eubrachyura</taxon>
        <taxon>Portunoidea</taxon>
        <taxon>Portunidae</taxon>
        <taxon>Portuninae</taxon>
        <taxon>Portunus</taxon>
    </lineage>
</organism>
<dbReference type="AlphaFoldDB" id="A0A5B7JQQ6"/>
<reference evidence="1 2" key="1">
    <citation type="submission" date="2019-05" db="EMBL/GenBank/DDBJ databases">
        <title>Another draft genome of Portunus trituberculatus and its Hox gene families provides insights of decapod evolution.</title>
        <authorList>
            <person name="Jeong J.-H."/>
            <person name="Song I."/>
            <person name="Kim S."/>
            <person name="Choi T."/>
            <person name="Kim D."/>
            <person name="Ryu S."/>
            <person name="Kim W."/>
        </authorList>
    </citation>
    <scope>NUCLEOTIDE SEQUENCE [LARGE SCALE GENOMIC DNA]</scope>
    <source>
        <tissue evidence="1">Muscle</tissue>
    </source>
</reference>
<name>A0A5B7JQQ6_PORTR</name>
<comment type="caution">
    <text evidence="1">The sequence shown here is derived from an EMBL/GenBank/DDBJ whole genome shotgun (WGS) entry which is preliminary data.</text>
</comment>
<keyword evidence="2" id="KW-1185">Reference proteome</keyword>
<protein>
    <submittedName>
        <fullName evidence="1">Uncharacterized protein</fullName>
    </submittedName>
</protein>
<evidence type="ECO:0000313" key="2">
    <source>
        <dbReference type="Proteomes" id="UP000324222"/>
    </source>
</evidence>
<sequence>MSHSYHVNLPHKTAETLQTLASVRVAGCRQCLLLRSVACPQALAGAAPVCCSVSPFQSFCSGGLVLVLHWLQACWHAEAYMTRDV</sequence>
<gene>
    <name evidence="1" type="ORF">E2C01_094546</name>
</gene>
<accession>A0A5B7JQQ6</accession>
<dbReference type="Proteomes" id="UP000324222">
    <property type="component" value="Unassembled WGS sequence"/>
</dbReference>
<proteinExistence type="predicted"/>